<dbReference type="Proteomes" id="UP000663859">
    <property type="component" value="Unassembled WGS sequence"/>
</dbReference>
<keyword evidence="2" id="KW-1185">Reference proteome</keyword>
<organism evidence="1 2">
    <name type="scientific">Candidatus Methylacidithermus pantelleriae</name>
    <dbReference type="NCBI Taxonomy" id="2744239"/>
    <lineage>
        <taxon>Bacteria</taxon>
        <taxon>Pseudomonadati</taxon>
        <taxon>Verrucomicrobiota</taxon>
        <taxon>Methylacidiphilae</taxon>
        <taxon>Methylacidiphilales</taxon>
        <taxon>Methylacidiphilaceae</taxon>
        <taxon>Candidatus Methylacidithermus</taxon>
    </lineage>
</organism>
<dbReference type="AlphaFoldDB" id="A0A8J2BT43"/>
<accession>A0A8J2BT43</accession>
<protein>
    <submittedName>
        <fullName evidence="1">Uncharacterized protein</fullName>
    </submittedName>
</protein>
<sequence length="34" mass="3862">MFVPTMRLCQKEGAVVEYLPLVERYRENGGSSSD</sequence>
<dbReference type="EMBL" id="CAJNOB010000071">
    <property type="protein sequence ID" value="CAF0705380.1"/>
    <property type="molecule type" value="Genomic_DNA"/>
</dbReference>
<evidence type="ECO:0000313" key="2">
    <source>
        <dbReference type="Proteomes" id="UP000663859"/>
    </source>
</evidence>
<reference evidence="1" key="1">
    <citation type="submission" date="2021-02" db="EMBL/GenBank/DDBJ databases">
        <authorList>
            <person name="Cremers G."/>
            <person name="Picone N."/>
        </authorList>
    </citation>
    <scope>NUCLEOTIDE SEQUENCE</scope>
    <source>
        <strain evidence="1">PQ17</strain>
    </source>
</reference>
<proteinExistence type="predicted"/>
<name>A0A8J2BT43_9BACT</name>
<comment type="caution">
    <text evidence="1">The sequence shown here is derived from an EMBL/GenBank/DDBJ whole genome shotgun (WGS) entry which is preliminary data.</text>
</comment>
<gene>
    <name evidence="1" type="ORF">MPNT_90079</name>
</gene>
<evidence type="ECO:0000313" key="1">
    <source>
        <dbReference type="EMBL" id="CAF0705380.1"/>
    </source>
</evidence>